<dbReference type="InterPro" id="IPR005907">
    <property type="entry name" value="G1P_thy_trans_s"/>
</dbReference>
<keyword evidence="5 10" id="KW-0808">Transferase</keyword>
<dbReference type="Gene3D" id="3.90.550.10">
    <property type="entry name" value="Spore Coat Polysaccharide Biosynthesis Protein SpsA, Chain A"/>
    <property type="match status" value="1"/>
</dbReference>
<evidence type="ECO:0000256" key="3">
    <source>
        <dbReference type="ARBA" id="ARBA00012461"/>
    </source>
</evidence>
<name>A0ABS4K083_9CLOT</name>
<dbReference type="Proteomes" id="UP001519308">
    <property type="component" value="Unassembled WGS sequence"/>
</dbReference>
<evidence type="ECO:0000256" key="1">
    <source>
        <dbReference type="ARBA" id="ARBA00001946"/>
    </source>
</evidence>
<sequence>MKGIILAGGSGTRLYPITKSVSKQILPIYDKPMIYYPLSVLMLAGIKDILIISTPRDLPSFQELLEDGSQIGLNIQYAIQEQPNGLAEAFIIGEEFIGEDKVALVLGDNVFYGYSFSERLKKAVEREEATIFGYHVSNPTEFGVVEFDKSFNVLSIEEKPENPRSNYAVPGLYFYDNSVIEIAKTIKPSSRGELEITSVNNEYLRRGKLKVELFGRGMAWLDTGTHIGLLEASNFVEAIQTRQGLYIACIEEIAYKKGFIDRDQLLKLAEPLCKSDYGKYLINIANQ</sequence>
<dbReference type="EC" id="2.7.7.24" evidence="3 10"/>
<comment type="function">
    <text evidence="10">Catalyzes the formation of dTDP-glucose, from dTTP and glucose 1-phosphate, as well as its pyrophosphorolysis.</text>
</comment>
<dbReference type="GO" id="GO:0008879">
    <property type="term" value="F:glucose-1-phosphate thymidylyltransferase activity"/>
    <property type="evidence" value="ECO:0007669"/>
    <property type="project" value="UniProtKB-EC"/>
</dbReference>
<keyword evidence="7 10" id="KW-0479">Metal-binding</keyword>
<keyword evidence="8 10" id="KW-0460">Magnesium</keyword>
<evidence type="ECO:0000256" key="6">
    <source>
        <dbReference type="ARBA" id="ARBA00022695"/>
    </source>
</evidence>
<protein>
    <recommendedName>
        <fullName evidence="4 10">Glucose-1-phosphate thymidylyltransferase</fullName>
        <ecNumber evidence="3 10">2.7.7.24</ecNumber>
    </recommendedName>
</protein>
<keyword evidence="6 10" id="KW-0548">Nucleotidyltransferase</keyword>
<evidence type="ECO:0000256" key="4">
    <source>
        <dbReference type="ARBA" id="ARBA00017654"/>
    </source>
</evidence>
<dbReference type="Pfam" id="PF00483">
    <property type="entry name" value="NTP_transferase"/>
    <property type="match status" value="1"/>
</dbReference>
<organism evidence="12 13">
    <name type="scientific">Clostridium punense</name>
    <dbReference type="NCBI Taxonomy" id="1054297"/>
    <lineage>
        <taxon>Bacteria</taxon>
        <taxon>Bacillati</taxon>
        <taxon>Bacillota</taxon>
        <taxon>Clostridia</taxon>
        <taxon>Eubacteriales</taxon>
        <taxon>Clostridiaceae</taxon>
        <taxon>Clostridium</taxon>
    </lineage>
</organism>
<evidence type="ECO:0000256" key="10">
    <source>
        <dbReference type="RuleBase" id="RU003706"/>
    </source>
</evidence>
<proteinExistence type="inferred from homology"/>
<evidence type="ECO:0000313" key="12">
    <source>
        <dbReference type="EMBL" id="MBP2021197.1"/>
    </source>
</evidence>
<gene>
    <name evidence="12" type="ORF">J2Z44_000984</name>
</gene>
<comment type="catalytic activity">
    <reaction evidence="9 10">
        <text>dTTP + alpha-D-glucose 1-phosphate + H(+) = dTDP-alpha-D-glucose + diphosphate</text>
        <dbReference type="Rhea" id="RHEA:15225"/>
        <dbReference type="ChEBI" id="CHEBI:15378"/>
        <dbReference type="ChEBI" id="CHEBI:33019"/>
        <dbReference type="ChEBI" id="CHEBI:37568"/>
        <dbReference type="ChEBI" id="CHEBI:57477"/>
        <dbReference type="ChEBI" id="CHEBI:58601"/>
        <dbReference type="EC" id="2.7.7.24"/>
    </reaction>
</comment>
<evidence type="ECO:0000256" key="7">
    <source>
        <dbReference type="ARBA" id="ARBA00022723"/>
    </source>
</evidence>
<dbReference type="RefSeq" id="WP_021281293.1">
    <property type="nucleotide sequence ID" value="NZ_JAGGLL010000005.1"/>
</dbReference>
<evidence type="ECO:0000256" key="9">
    <source>
        <dbReference type="ARBA" id="ARBA00049336"/>
    </source>
</evidence>
<comment type="similarity">
    <text evidence="2 10">Belongs to the glucose-1-phosphate thymidylyltransferase family.</text>
</comment>
<dbReference type="PANTHER" id="PTHR43532">
    <property type="entry name" value="GLUCOSE-1-PHOSPHATE THYMIDYLYLTRANSFERASE"/>
    <property type="match status" value="1"/>
</dbReference>
<dbReference type="NCBIfam" id="TIGR01207">
    <property type="entry name" value="rmlA"/>
    <property type="match status" value="1"/>
</dbReference>
<evidence type="ECO:0000313" key="13">
    <source>
        <dbReference type="Proteomes" id="UP001519308"/>
    </source>
</evidence>
<evidence type="ECO:0000256" key="8">
    <source>
        <dbReference type="ARBA" id="ARBA00022842"/>
    </source>
</evidence>
<evidence type="ECO:0000256" key="5">
    <source>
        <dbReference type="ARBA" id="ARBA00022679"/>
    </source>
</evidence>
<dbReference type="PANTHER" id="PTHR43532:SF1">
    <property type="entry name" value="GLUCOSE-1-PHOSPHATE THYMIDYLYLTRANSFERASE 1"/>
    <property type="match status" value="1"/>
</dbReference>
<evidence type="ECO:0000259" key="11">
    <source>
        <dbReference type="Pfam" id="PF00483"/>
    </source>
</evidence>
<dbReference type="EMBL" id="JAGGLL010000005">
    <property type="protein sequence ID" value="MBP2021197.1"/>
    <property type="molecule type" value="Genomic_DNA"/>
</dbReference>
<dbReference type="CDD" id="cd02538">
    <property type="entry name" value="G1P_TT_short"/>
    <property type="match status" value="1"/>
</dbReference>
<reference evidence="12 13" key="1">
    <citation type="submission" date="2021-03" db="EMBL/GenBank/DDBJ databases">
        <title>Genomic Encyclopedia of Type Strains, Phase IV (KMG-IV): sequencing the most valuable type-strain genomes for metagenomic binning, comparative biology and taxonomic classification.</title>
        <authorList>
            <person name="Goeker M."/>
        </authorList>
    </citation>
    <scope>NUCLEOTIDE SEQUENCE [LARGE SCALE GENOMIC DNA]</scope>
    <source>
        <strain evidence="12 13">DSM 28650</strain>
    </source>
</reference>
<dbReference type="SUPFAM" id="SSF53448">
    <property type="entry name" value="Nucleotide-diphospho-sugar transferases"/>
    <property type="match status" value="1"/>
</dbReference>
<evidence type="ECO:0000256" key="2">
    <source>
        <dbReference type="ARBA" id="ARBA00010480"/>
    </source>
</evidence>
<dbReference type="InterPro" id="IPR005835">
    <property type="entry name" value="NTP_transferase_dom"/>
</dbReference>
<accession>A0ABS4K083</accession>
<comment type="caution">
    <text evidence="12">The sequence shown here is derived from an EMBL/GenBank/DDBJ whole genome shotgun (WGS) entry which is preliminary data.</text>
</comment>
<dbReference type="InterPro" id="IPR029044">
    <property type="entry name" value="Nucleotide-diphossugar_trans"/>
</dbReference>
<comment type="cofactor">
    <cofactor evidence="1">
        <name>Mg(2+)</name>
        <dbReference type="ChEBI" id="CHEBI:18420"/>
    </cofactor>
</comment>
<feature type="domain" description="Nucleotidyl transferase" evidence="11">
    <location>
        <begin position="2"/>
        <end position="237"/>
    </location>
</feature>
<keyword evidence="13" id="KW-1185">Reference proteome</keyword>